<dbReference type="EMBL" id="MPPL01000001">
    <property type="protein sequence ID" value="OKS88397.1"/>
    <property type="molecule type" value="Genomic_DNA"/>
</dbReference>
<comment type="caution">
    <text evidence="2">The sequence shown here is derived from an EMBL/GenBank/DDBJ whole genome shotgun (WGS) entry which is preliminary data.</text>
</comment>
<gene>
    <name evidence="2" type="ORF">RG47T_3864</name>
</gene>
<sequence length="65" mass="7582">MNNFKLVLRYFIYIVTFPLLIIGGLELFANHPEVQLAFWVPGIMLIAYSVIRDDVFARLRLVKGR</sequence>
<keyword evidence="1" id="KW-0472">Membrane</keyword>
<feature type="transmembrane region" description="Helical" evidence="1">
    <location>
        <begin position="34"/>
        <end position="51"/>
    </location>
</feature>
<feature type="transmembrane region" description="Helical" evidence="1">
    <location>
        <begin position="7"/>
        <end position="28"/>
    </location>
</feature>
<reference evidence="2 3" key="1">
    <citation type="submission" date="2016-11" db="EMBL/GenBank/DDBJ databases">
        <title>Whole Genome Sequencing of Mucilaginibacter polytrichastri RG4-7(T) isolated from the moss sample.</title>
        <authorList>
            <person name="Li Y."/>
        </authorList>
    </citation>
    <scope>NUCLEOTIDE SEQUENCE [LARGE SCALE GENOMIC DNA]</scope>
    <source>
        <strain evidence="2 3">RG4-7</strain>
    </source>
</reference>
<evidence type="ECO:0000313" key="2">
    <source>
        <dbReference type="EMBL" id="OKS88397.1"/>
    </source>
</evidence>
<organism evidence="2 3">
    <name type="scientific">Mucilaginibacter polytrichastri</name>
    <dbReference type="NCBI Taxonomy" id="1302689"/>
    <lineage>
        <taxon>Bacteria</taxon>
        <taxon>Pseudomonadati</taxon>
        <taxon>Bacteroidota</taxon>
        <taxon>Sphingobacteriia</taxon>
        <taxon>Sphingobacteriales</taxon>
        <taxon>Sphingobacteriaceae</taxon>
        <taxon>Mucilaginibacter</taxon>
    </lineage>
</organism>
<protein>
    <submittedName>
        <fullName evidence="2">Uncharacterized protein</fullName>
    </submittedName>
</protein>
<name>A0A1Q6A307_9SPHI</name>
<dbReference type="Proteomes" id="UP000186720">
    <property type="component" value="Unassembled WGS sequence"/>
</dbReference>
<evidence type="ECO:0000313" key="3">
    <source>
        <dbReference type="Proteomes" id="UP000186720"/>
    </source>
</evidence>
<dbReference type="RefSeq" id="WP_074490977.1">
    <property type="nucleotide sequence ID" value="NZ_FPAM01000012.1"/>
</dbReference>
<evidence type="ECO:0000256" key="1">
    <source>
        <dbReference type="SAM" id="Phobius"/>
    </source>
</evidence>
<keyword evidence="1" id="KW-0812">Transmembrane</keyword>
<dbReference type="AlphaFoldDB" id="A0A1Q6A307"/>
<keyword evidence="1" id="KW-1133">Transmembrane helix</keyword>
<proteinExistence type="predicted"/>
<keyword evidence="3" id="KW-1185">Reference proteome</keyword>
<accession>A0A1Q6A307</accession>
<dbReference type="OrthoDB" id="799806at2"/>